<protein>
    <submittedName>
        <fullName evidence="11">Nonaspanin (TM9SF)</fullName>
    </submittedName>
</protein>
<keyword evidence="7 10" id="KW-1133">Transmembrane helix</keyword>
<evidence type="ECO:0000256" key="9">
    <source>
        <dbReference type="ARBA" id="ARBA00023136"/>
    </source>
</evidence>
<sequence length="117" mass="13283">MVERNGHGRSILVSGLALRFLVITVTTTTLLPANSDILFRMGEDQPCTVACRLKLSAEDANNFKEKIRDDFRVNMFLGNLTVKQGQAEGFRVGFKGTYDYDGKPRIWKIWHGPDMIY</sequence>
<comment type="subcellular location">
    <subcellularLocation>
        <location evidence="1">Endosome membrane</location>
        <topology evidence="1">Multi-pass membrane protein</topology>
    </subcellularLocation>
    <subcellularLocation>
        <location evidence="2">Golgi apparatus membrane</location>
        <topology evidence="2">Multi-pass membrane protein</topology>
    </subcellularLocation>
</comment>
<evidence type="ECO:0000256" key="10">
    <source>
        <dbReference type="SAM" id="Phobius"/>
    </source>
</evidence>
<evidence type="ECO:0000256" key="7">
    <source>
        <dbReference type="ARBA" id="ARBA00022989"/>
    </source>
</evidence>
<evidence type="ECO:0000256" key="5">
    <source>
        <dbReference type="ARBA" id="ARBA00022729"/>
    </source>
</evidence>
<evidence type="ECO:0000313" key="12">
    <source>
        <dbReference type="Proteomes" id="UP000187203"/>
    </source>
</evidence>
<evidence type="ECO:0000256" key="3">
    <source>
        <dbReference type="ARBA" id="ARBA00005227"/>
    </source>
</evidence>
<dbReference type="Proteomes" id="UP000187203">
    <property type="component" value="Unassembled WGS sequence"/>
</dbReference>
<dbReference type="Pfam" id="PF02990">
    <property type="entry name" value="EMP70"/>
    <property type="match status" value="1"/>
</dbReference>
<dbReference type="OrthoDB" id="1666796at2759"/>
<evidence type="ECO:0000256" key="6">
    <source>
        <dbReference type="ARBA" id="ARBA00022753"/>
    </source>
</evidence>
<keyword evidence="9 10" id="KW-0472">Membrane</keyword>
<accession>A0A1R3J9Z8</accession>
<dbReference type="EMBL" id="AWUE01016435">
    <property type="protein sequence ID" value="OMO91654.1"/>
    <property type="molecule type" value="Genomic_DNA"/>
</dbReference>
<evidence type="ECO:0000256" key="1">
    <source>
        <dbReference type="ARBA" id="ARBA00004337"/>
    </source>
</evidence>
<proteinExistence type="inferred from homology"/>
<evidence type="ECO:0000256" key="8">
    <source>
        <dbReference type="ARBA" id="ARBA00023034"/>
    </source>
</evidence>
<reference evidence="12" key="1">
    <citation type="submission" date="2013-09" db="EMBL/GenBank/DDBJ databases">
        <title>Corchorus olitorius genome sequencing.</title>
        <authorList>
            <person name="Alam M."/>
            <person name="Haque M.S."/>
            <person name="Islam M.S."/>
            <person name="Emdad E.M."/>
            <person name="Islam M.M."/>
            <person name="Ahmed B."/>
            <person name="Halim A."/>
            <person name="Hossen Q.M.M."/>
            <person name="Hossain M.Z."/>
            <person name="Ahmed R."/>
            <person name="Khan M.M."/>
            <person name="Islam R."/>
            <person name="Rashid M.M."/>
            <person name="Khan S.A."/>
            <person name="Rahman M.S."/>
            <person name="Alam M."/>
            <person name="Yahiya A.S."/>
            <person name="Khan M.S."/>
            <person name="Azam M.S."/>
            <person name="Haque T."/>
            <person name="Lashkar M.Z.H."/>
            <person name="Akhand A.I."/>
            <person name="Morshed G."/>
            <person name="Roy S."/>
            <person name="Uddin K.S."/>
            <person name="Rabeya T."/>
            <person name="Hossain A.S."/>
            <person name="Chowdhury A."/>
            <person name="Snigdha A.R."/>
            <person name="Mortoza M.S."/>
            <person name="Matin S.A."/>
            <person name="Hoque S.M.E."/>
            <person name="Islam M.K."/>
            <person name="Roy D.K."/>
            <person name="Haider R."/>
            <person name="Moosa M.M."/>
            <person name="Elias S.M."/>
            <person name="Hasan A.M."/>
            <person name="Jahan S."/>
            <person name="Shafiuddin M."/>
            <person name="Mahmood N."/>
            <person name="Shommy N.S."/>
        </authorList>
    </citation>
    <scope>NUCLEOTIDE SEQUENCE [LARGE SCALE GENOMIC DNA]</scope>
    <source>
        <strain evidence="12">cv. O-4</strain>
    </source>
</reference>
<evidence type="ECO:0000313" key="11">
    <source>
        <dbReference type="EMBL" id="OMO91654.1"/>
    </source>
</evidence>
<evidence type="ECO:0000256" key="4">
    <source>
        <dbReference type="ARBA" id="ARBA00022692"/>
    </source>
</evidence>
<evidence type="ECO:0000256" key="2">
    <source>
        <dbReference type="ARBA" id="ARBA00004653"/>
    </source>
</evidence>
<dbReference type="GO" id="GO:0010008">
    <property type="term" value="C:endosome membrane"/>
    <property type="evidence" value="ECO:0007669"/>
    <property type="project" value="UniProtKB-SubCell"/>
</dbReference>
<keyword evidence="6" id="KW-0967">Endosome</keyword>
<dbReference type="STRING" id="93759.A0A1R3J9Z8"/>
<feature type="transmembrane region" description="Helical" evidence="10">
    <location>
        <begin position="12"/>
        <end position="31"/>
    </location>
</feature>
<gene>
    <name evidence="11" type="ORF">COLO4_18198</name>
</gene>
<keyword evidence="4 10" id="KW-0812">Transmembrane</keyword>
<dbReference type="InterPro" id="IPR004240">
    <property type="entry name" value="EMP70"/>
</dbReference>
<name>A0A1R3J9Z8_9ROSI</name>
<keyword evidence="12" id="KW-1185">Reference proteome</keyword>
<comment type="similarity">
    <text evidence="3">Belongs to the nonaspanin (TM9SF) (TC 9.A.2) family.</text>
</comment>
<keyword evidence="5" id="KW-0732">Signal</keyword>
<dbReference type="GO" id="GO:0000139">
    <property type="term" value="C:Golgi membrane"/>
    <property type="evidence" value="ECO:0007669"/>
    <property type="project" value="UniProtKB-SubCell"/>
</dbReference>
<organism evidence="11 12">
    <name type="scientific">Corchorus olitorius</name>
    <dbReference type="NCBI Taxonomy" id="93759"/>
    <lineage>
        <taxon>Eukaryota</taxon>
        <taxon>Viridiplantae</taxon>
        <taxon>Streptophyta</taxon>
        <taxon>Embryophyta</taxon>
        <taxon>Tracheophyta</taxon>
        <taxon>Spermatophyta</taxon>
        <taxon>Magnoliopsida</taxon>
        <taxon>eudicotyledons</taxon>
        <taxon>Gunneridae</taxon>
        <taxon>Pentapetalae</taxon>
        <taxon>rosids</taxon>
        <taxon>malvids</taxon>
        <taxon>Malvales</taxon>
        <taxon>Malvaceae</taxon>
        <taxon>Grewioideae</taxon>
        <taxon>Apeibeae</taxon>
        <taxon>Corchorus</taxon>
    </lineage>
</organism>
<comment type="caution">
    <text evidence="11">The sequence shown here is derived from an EMBL/GenBank/DDBJ whole genome shotgun (WGS) entry which is preliminary data.</text>
</comment>
<keyword evidence="8" id="KW-0333">Golgi apparatus</keyword>
<dbReference type="AlphaFoldDB" id="A0A1R3J9Z8"/>